<dbReference type="InterPro" id="IPR021327">
    <property type="entry name" value="DUF2934"/>
</dbReference>
<gene>
    <name evidence="1" type="ORF">NITMOv2_3827</name>
</gene>
<name>A0A0K2GGZ9_NITMO</name>
<evidence type="ECO:0000313" key="2">
    <source>
        <dbReference type="Proteomes" id="UP000069205"/>
    </source>
</evidence>
<dbReference type="Pfam" id="PF11154">
    <property type="entry name" value="DUF2934"/>
    <property type="match status" value="1"/>
</dbReference>
<dbReference type="PATRIC" id="fig|42253.5.peg.3770"/>
<keyword evidence="2" id="KW-1185">Reference proteome</keyword>
<dbReference type="KEGG" id="nmv:NITMOv2_3827"/>
<organism evidence="1 2">
    <name type="scientific">Nitrospira moscoviensis</name>
    <dbReference type="NCBI Taxonomy" id="42253"/>
    <lineage>
        <taxon>Bacteria</taxon>
        <taxon>Pseudomonadati</taxon>
        <taxon>Nitrospirota</taxon>
        <taxon>Nitrospiria</taxon>
        <taxon>Nitrospirales</taxon>
        <taxon>Nitrospiraceae</taxon>
        <taxon>Nitrospira</taxon>
    </lineage>
</organism>
<reference evidence="1 2" key="1">
    <citation type="journal article" date="2015" name="Proc. Natl. Acad. Sci. U.S.A.">
        <title>Expanded metabolic versatility of ubiquitous nitrite-oxidizing bacteria from the genus Nitrospira.</title>
        <authorList>
            <person name="Koch H."/>
            <person name="Lucker S."/>
            <person name="Albertsen M."/>
            <person name="Kitzinger K."/>
            <person name="Herbold C."/>
            <person name="Spieck E."/>
            <person name="Nielsen P.H."/>
            <person name="Wagner M."/>
            <person name="Daims H."/>
        </authorList>
    </citation>
    <scope>NUCLEOTIDE SEQUENCE [LARGE SCALE GENOMIC DNA]</scope>
    <source>
        <strain evidence="1 2">NSP M-1</strain>
    </source>
</reference>
<proteinExistence type="predicted"/>
<accession>A0A0K2GGZ9</accession>
<sequence>MAVVMKKSKALKSVPAAAPIPIELPEGMWDRIAKKAYELWEARGRRDGQALQNWLDAEQIVMDEIHEARE</sequence>
<evidence type="ECO:0000313" key="1">
    <source>
        <dbReference type="EMBL" id="ALA60216.1"/>
    </source>
</evidence>
<dbReference type="RefSeq" id="WP_053381100.1">
    <property type="nucleotide sequence ID" value="NZ_CP011801.1"/>
</dbReference>
<dbReference type="EMBL" id="CP011801">
    <property type="protein sequence ID" value="ALA60216.1"/>
    <property type="molecule type" value="Genomic_DNA"/>
</dbReference>
<dbReference type="Proteomes" id="UP000069205">
    <property type="component" value="Chromosome"/>
</dbReference>
<dbReference type="OrthoDB" id="9811127at2"/>
<dbReference type="STRING" id="42253.NITMOv2_3827"/>
<evidence type="ECO:0008006" key="3">
    <source>
        <dbReference type="Google" id="ProtNLM"/>
    </source>
</evidence>
<dbReference type="AlphaFoldDB" id="A0A0K2GGZ9"/>
<protein>
    <recommendedName>
        <fullName evidence="3">DUF2934 domain-containing protein</fullName>
    </recommendedName>
</protein>